<dbReference type="Proteomes" id="UP000237640">
    <property type="component" value="Unassembled WGS sequence"/>
</dbReference>
<keyword evidence="12" id="KW-0997">Cell inner membrane</keyword>
<evidence type="ECO:0000256" key="4">
    <source>
        <dbReference type="ARBA" id="ARBA00022679"/>
    </source>
</evidence>
<evidence type="ECO:0000256" key="1">
    <source>
        <dbReference type="ARBA" id="ARBA00011955"/>
    </source>
</evidence>
<dbReference type="Pfam" id="PF02424">
    <property type="entry name" value="ApbE"/>
    <property type="match status" value="1"/>
</dbReference>
<comment type="function">
    <text evidence="12">Flavin transferase that catalyzes the transfer of the FMN moiety of FAD and its covalent binding to the hydroxyl group of a threonine residue in a target flavoprotein.</text>
</comment>
<sequence length="335" mass="37228">MRKVLGILCLISFFGCKNGPVKNQNVGNALGTTYSILYITDGQVDLQKEIDSVFQVVNQSMSTYIPDSDISKINKGDSTLVVDHMFQEVFELSKRIHDVSNGYFDPTVGVLVNAWGFGPEKAMELDSTRVDSLLQYVGFNKVGLTDSNTIRKERKEIYFDFNAVAKGYTIDRLGALLESKGIENYLVELGGEVLTQGTNMISKKEWTVGIDDPQAENERKLKRIIRLKDRAMASSGNYRKFRVDSETGEKYVHTINPKTGFTKNSKVLATSVIANTCAEADALATAFMAMDLDDTKKLLLISNILGGPEVYVVYLDSEGKTKEYMTPGFENLVVN</sequence>
<evidence type="ECO:0000256" key="11">
    <source>
        <dbReference type="PIRSR" id="PIRSR006268-2"/>
    </source>
</evidence>
<name>A0A2T0MKE2_9FLAO</name>
<feature type="binding site" evidence="11">
    <location>
        <position position="285"/>
    </location>
    <ligand>
        <name>Mg(2+)</name>
        <dbReference type="ChEBI" id="CHEBI:18420"/>
    </ligand>
</feature>
<reference evidence="13 14" key="1">
    <citation type="submission" date="2018-03" db="EMBL/GenBank/DDBJ databases">
        <title>Genomic Encyclopedia of Archaeal and Bacterial Type Strains, Phase II (KMG-II): from individual species to whole genera.</title>
        <authorList>
            <person name="Goeker M."/>
        </authorList>
    </citation>
    <scope>NUCLEOTIDE SEQUENCE [LARGE SCALE GENOMIC DNA]</scope>
    <source>
        <strain evidence="13 14">DSM 25027</strain>
    </source>
</reference>
<comment type="similarity">
    <text evidence="10 12">Belongs to the ApbE family.</text>
</comment>
<dbReference type="SUPFAM" id="SSF143631">
    <property type="entry name" value="ApbE-like"/>
    <property type="match status" value="1"/>
</dbReference>
<keyword evidence="12" id="KW-0472">Membrane</keyword>
<accession>A0A2T0MKE2</accession>
<evidence type="ECO:0000313" key="14">
    <source>
        <dbReference type="Proteomes" id="UP000237640"/>
    </source>
</evidence>
<dbReference type="InterPro" id="IPR003374">
    <property type="entry name" value="ApbE-like_sf"/>
</dbReference>
<evidence type="ECO:0000256" key="9">
    <source>
        <dbReference type="ARBA" id="ARBA00048540"/>
    </source>
</evidence>
<dbReference type="PANTHER" id="PTHR30040">
    <property type="entry name" value="THIAMINE BIOSYNTHESIS LIPOPROTEIN APBE"/>
    <property type="match status" value="1"/>
</dbReference>
<dbReference type="EMBL" id="PVYX01000001">
    <property type="protein sequence ID" value="PRX57966.1"/>
    <property type="molecule type" value="Genomic_DNA"/>
</dbReference>
<keyword evidence="4 10" id="KW-0808">Transferase</keyword>
<dbReference type="OrthoDB" id="9778595at2"/>
<comment type="caution">
    <text evidence="13">The sequence shown here is derived from an EMBL/GenBank/DDBJ whole genome shotgun (WGS) entry which is preliminary data.</text>
</comment>
<keyword evidence="12" id="KW-1003">Cell membrane</keyword>
<evidence type="ECO:0000256" key="6">
    <source>
        <dbReference type="ARBA" id="ARBA00022827"/>
    </source>
</evidence>
<keyword evidence="6 10" id="KW-0274">FAD</keyword>
<keyword evidence="7 10" id="KW-0460">Magnesium</keyword>
<dbReference type="GO" id="GO:0016740">
    <property type="term" value="F:transferase activity"/>
    <property type="evidence" value="ECO:0007669"/>
    <property type="project" value="UniProtKB-UniRule"/>
</dbReference>
<evidence type="ECO:0000256" key="12">
    <source>
        <dbReference type="RuleBase" id="RU363002"/>
    </source>
</evidence>
<evidence type="ECO:0000256" key="10">
    <source>
        <dbReference type="PIRNR" id="PIRNR006268"/>
    </source>
</evidence>
<dbReference type="EC" id="2.7.1.180" evidence="1 10"/>
<evidence type="ECO:0000256" key="7">
    <source>
        <dbReference type="ARBA" id="ARBA00022842"/>
    </source>
</evidence>
<dbReference type="PROSITE" id="PS51257">
    <property type="entry name" value="PROKAR_LIPOPROTEIN"/>
    <property type="match status" value="1"/>
</dbReference>
<comment type="catalytic activity">
    <reaction evidence="9 10 12">
        <text>L-threonyl-[protein] + FAD = FMN-L-threonyl-[protein] + AMP + H(+)</text>
        <dbReference type="Rhea" id="RHEA:36847"/>
        <dbReference type="Rhea" id="RHEA-COMP:11060"/>
        <dbReference type="Rhea" id="RHEA-COMP:11061"/>
        <dbReference type="ChEBI" id="CHEBI:15378"/>
        <dbReference type="ChEBI" id="CHEBI:30013"/>
        <dbReference type="ChEBI" id="CHEBI:57692"/>
        <dbReference type="ChEBI" id="CHEBI:74257"/>
        <dbReference type="ChEBI" id="CHEBI:456215"/>
        <dbReference type="EC" id="2.7.1.180"/>
    </reaction>
</comment>
<comment type="subcellular location">
    <subcellularLocation>
        <location evidence="12">Cell inner membrane</location>
        <topology evidence="12">Lipid-anchor</topology>
        <orientation evidence="12">Periplasmic side</orientation>
    </subcellularLocation>
</comment>
<dbReference type="PIRSF" id="PIRSF006268">
    <property type="entry name" value="ApbE"/>
    <property type="match status" value="1"/>
</dbReference>
<keyword evidence="5 10" id="KW-0479">Metal-binding</keyword>
<protein>
    <recommendedName>
        <fullName evidence="2 10">FAD:protein FMN transferase</fullName>
        <ecNumber evidence="1 10">2.7.1.180</ecNumber>
    </recommendedName>
    <alternativeName>
        <fullName evidence="8 10">Flavin transferase</fullName>
    </alternativeName>
</protein>
<evidence type="ECO:0000256" key="2">
    <source>
        <dbReference type="ARBA" id="ARBA00016337"/>
    </source>
</evidence>
<dbReference type="PANTHER" id="PTHR30040:SF2">
    <property type="entry name" value="FAD:PROTEIN FMN TRANSFERASE"/>
    <property type="match status" value="1"/>
</dbReference>
<feature type="binding site" evidence="11">
    <location>
        <position position="281"/>
    </location>
    <ligand>
        <name>Mg(2+)</name>
        <dbReference type="ChEBI" id="CHEBI:18420"/>
    </ligand>
</feature>
<feature type="binding site" evidence="11">
    <location>
        <position position="163"/>
    </location>
    <ligand>
        <name>Mg(2+)</name>
        <dbReference type="ChEBI" id="CHEBI:18420"/>
    </ligand>
</feature>
<dbReference type="GO" id="GO:0005886">
    <property type="term" value="C:plasma membrane"/>
    <property type="evidence" value="ECO:0007669"/>
    <property type="project" value="UniProtKB-SubCell"/>
</dbReference>
<organism evidence="13 14">
    <name type="scientific">Flagellimonas meridianipacifica</name>
    <dbReference type="NCBI Taxonomy" id="1080225"/>
    <lineage>
        <taxon>Bacteria</taxon>
        <taxon>Pseudomonadati</taxon>
        <taxon>Bacteroidota</taxon>
        <taxon>Flavobacteriia</taxon>
        <taxon>Flavobacteriales</taxon>
        <taxon>Flavobacteriaceae</taxon>
        <taxon>Flagellimonas</taxon>
    </lineage>
</organism>
<dbReference type="InterPro" id="IPR024932">
    <property type="entry name" value="ApbE"/>
</dbReference>
<comment type="cofactor">
    <cofactor evidence="11">
        <name>Mg(2+)</name>
        <dbReference type="ChEBI" id="CHEBI:18420"/>
    </cofactor>
    <cofactor evidence="11">
        <name>Mn(2+)</name>
        <dbReference type="ChEBI" id="CHEBI:29035"/>
    </cofactor>
    <text evidence="11">Magnesium. Can also use manganese.</text>
</comment>
<dbReference type="AlphaFoldDB" id="A0A2T0MKE2"/>
<keyword evidence="12 13" id="KW-0449">Lipoprotein</keyword>
<evidence type="ECO:0000313" key="13">
    <source>
        <dbReference type="EMBL" id="PRX57966.1"/>
    </source>
</evidence>
<gene>
    <name evidence="13" type="ORF">CLV81_1980</name>
</gene>
<dbReference type="Gene3D" id="3.10.520.10">
    <property type="entry name" value="ApbE-like domains"/>
    <property type="match status" value="1"/>
</dbReference>
<proteinExistence type="inferred from homology"/>
<evidence type="ECO:0000256" key="5">
    <source>
        <dbReference type="ARBA" id="ARBA00022723"/>
    </source>
</evidence>
<dbReference type="GO" id="GO:0046872">
    <property type="term" value="F:metal ion binding"/>
    <property type="evidence" value="ECO:0007669"/>
    <property type="project" value="UniProtKB-UniRule"/>
</dbReference>
<evidence type="ECO:0000256" key="3">
    <source>
        <dbReference type="ARBA" id="ARBA00022630"/>
    </source>
</evidence>
<keyword evidence="14" id="KW-1185">Reference proteome</keyword>
<evidence type="ECO:0000256" key="8">
    <source>
        <dbReference type="ARBA" id="ARBA00031306"/>
    </source>
</evidence>
<dbReference type="RefSeq" id="WP_106144820.1">
    <property type="nucleotide sequence ID" value="NZ_PVYX01000001.1"/>
</dbReference>
<keyword evidence="3 10" id="KW-0285">Flavoprotein</keyword>